<evidence type="ECO:0000256" key="1">
    <source>
        <dbReference type="ARBA" id="ARBA00022737"/>
    </source>
</evidence>
<dbReference type="PANTHER" id="PTHR47926">
    <property type="entry name" value="PENTATRICOPEPTIDE REPEAT-CONTAINING PROTEIN"/>
    <property type="match status" value="1"/>
</dbReference>
<dbReference type="Gene3D" id="1.25.40.10">
    <property type="entry name" value="Tetratricopeptide repeat domain"/>
    <property type="match status" value="1"/>
</dbReference>
<accession>A0AAN8V0W4</accession>
<keyword evidence="3" id="KW-0732">Signal</keyword>
<dbReference type="AlphaFoldDB" id="A0AAN8V0W4"/>
<feature type="repeat" description="PPR" evidence="2">
    <location>
        <begin position="90"/>
        <end position="124"/>
    </location>
</feature>
<dbReference type="Pfam" id="PF13041">
    <property type="entry name" value="PPR_2"/>
    <property type="match status" value="1"/>
</dbReference>
<proteinExistence type="predicted"/>
<dbReference type="EMBL" id="JBAMMX010000021">
    <property type="protein sequence ID" value="KAK6919333.1"/>
    <property type="molecule type" value="Genomic_DNA"/>
</dbReference>
<dbReference type="PROSITE" id="PS51375">
    <property type="entry name" value="PPR"/>
    <property type="match status" value="1"/>
</dbReference>
<protein>
    <submittedName>
        <fullName evidence="4">Pentatricopeptide repeat</fullName>
    </submittedName>
</protein>
<evidence type="ECO:0000313" key="5">
    <source>
        <dbReference type="Proteomes" id="UP001370490"/>
    </source>
</evidence>
<dbReference type="InterPro" id="IPR046960">
    <property type="entry name" value="PPR_At4g14850-like_plant"/>
</dbReference>
<dbReference type="Pfam" id="PF01535">
    <property type="entry name" value="PPR"/>
    <property type="match status" value="1"/>
</dbReference>
<evidence type="ECO:0000256" key="3">
    <source>
        <dbReference type="SAM" id="SignalP"/>
    </source>
</evidence>
<dbReference type="InterPro" id="IPR002885">
    <property type="entry name" value="PPR_rpt"/>
</dbReference>
<feature type="chain" id="PRO_5042908420" evidence="3">
    <location>
        <begin position="16"/>
        <end position="347"/>
    </location>
</feature>
<reference evidence="4 5" key="1">
    <citation type="submission" date="2023-12" db="EMBL/GenBank/DDBJ databases">
        <title>A high-quality genome assembly for Dillenia turbinata (Dilleniales).</title>
        <authorList>
            <person name="Chanderbali A."/>
        </authorList>
    </citation>
    <scope>NUCLEOTIDE SEQUENCE [LARGE SCALE GENOMIC DNA]</scope>
    <source>
        <strain evidence="4">LSX21</strain>
        <tissue evidence="4">Leaf</tissue>
    </source>
</reference>
<evidence type="ECO:0000313" key="4">
    <source>
        <dbReference type="EMBL" id="KAK6919333.1"/>
    </source>
</evidence>
<dbReference type="PANTHER" id="PTHR47926:SF348">
    <property type="entry name" value="PENTATRICOPEPTIDE REPEAT-CONTAINING PROTEIN"/>
    <property type="match status" value="1"/>
</dbReference>
<name>A0AAN8V0W4_9MAGN</name>
<organism evidence="4 5">
    <name type="scientific">Dillenia turbinata</name>
    <dbReference type="NCBI Taxonomy" id="194707"/>
    <lineage>
        <taxon>Eukaryota</taxon>
        <taxon>Viridiplantae</taxon>
        <taxon>Streptophyta</taxon>
        <taxon>Embryophyta</taxon>
        <taxon>Tracheophyta</taxon>
        <taxon>Spermatophyta</taxon>
        <taxon>Magnoliopsida</taxon>
        <taxon>eudicotyledons</taxon>
        <taxon>Gunneridae</taxon>
        <taxon>Pentapetalae</taxon>
        <taxon>Dilleniales</taxon>
        <taxon>Dilleniaceae</taxon>
        <taxon>Dillenia</taxon>
    </lineage>
</organism>
<keyword evidence="1" id="KW-0677">Repeat</keyword>
<dbReference type="GO" id="GO:0009451">
    <property type="term" value="P:RNA modification"/>
    <property type="evidence" value="ECO:0007669"/>
    <property type="project" value="InterPro"/>
</dbReference>
<gene>
    <name evidence="4" type="ORF">RJ641_015237</name>
</gene>
<evidence type="ECO:0000256" key="2">
    <source>
        <dbReference type="PROSITE-ProRule" id="PRU00708"/>
    </source>
</evidence>
<feature type="signal peptide" evidence="3">
    <location>
        <begin position="1"/>
        <end position="15"/>
    </location>
</feature>
<dbReference type="Proteomes" id="UP001370490">
    <property type="component" value="Unassembled WGS sequence"/>
</dbReference>
<dbReference type="NCBIfam" id="TIGR00756">
    <property type="entry name" value="PPR"/>
    <property type="match status" value="1"/>
</dbReference>
<dbReference type="GO" id="GO:0003723">
    <property type="term" value="F:RNA binding"/>
    <property type="evidence" value="ECO:0007669"/>
    <property type="project" value="InterPro"/>
</dbReference>
<keyword evidence="5" id="KW-1185">Reference proteome</keyword>
<dbReference type="InterPro" id="IPR011990">
    <property type="entry name" value="TPR-like_helical_dom_sf"/>
</dbReference>
<comment type="caution">
    <text evidence="4">The sequence shown here is derived from an EMBL/GenBank/DDBJ whole genome shotgun (WGS) entry which is preliminary data.</text>
</comment>
<sequence length="347" mass="38582">MGVWGLLFCSLTVFGSEMLFHGRVSLMDLEQMAVFRRRLGFFEKMMVHEDGKCGLVKPNEATFVTLLSACAEGGKGLDYGKQIHGYILKGVCTWNAMILSLASNGKEKEAFELFEEMMLEKMQPNEITFVTVLGACARARHVDLGLELFMSTLDKFSVVPRMEYYGCVVDLLGRAGLLKEATEFISKMPLSLMPLLSPSSCKMLCAGLELAALVNLRLAEQYIPYPLLEQFCMWLMNLTTGGIIGYMRTMNSANVWLFRFPAVASKTLGSSEETSWEIRESPNFCISDCYFAGSHDCTGQVPPPKKGHGGLGSAEVIRSMCDIICFLCLQGDPFERGKYGLLLVHHM</sequence>